<evidence type="ECO:0000313" key="3">
    <source>
        <dbReference type="Proteomes" id="UP000076603"/>
    </source>
</evidence>
<dbReference type="Pfam" id="PF24032">
    <property type="entry name" value="YQBQ"/>
    <property type="match status" value="1"/>
</dbReference>
<keyword evidence="3" id="KW-1185">Reference proteome</keyword>
<evidence type="ECO:0000259" key="1">
    <source>
        <dbReference type="Pfam" id="PF24032"/>
    </source>
</evidence>
<dbReference type="EMBL" id="LWAE01000001">
    <property type="protein sequence ID" value="KZL94373.1"/>
    <property type="molecule type" value="Genomic_DNA"/>
</dbReference>
<sequence>MIKLYSLYQSPSKGPIQTDITNFCKTIVWSGDKEQVARKLDVTMSYSIWDKNQPNVQIAPGTLIWMQEDGKELFRGHVFDREIGSQSQELKFVAFDCMIYLTKSKGSYNFTNITPEDIVRTICGDAGIFCGDIGTSGYKINLLAKQKSFYEIIMMAYTKVWHFNGGKYNFMPYMNKDVLGIMNMGVAVDNFVISPSINLGNTNYSDTISNMVNKVNIYNDKGEYLGTAWQREWIKAYGVLQDVYEASEDDKSPLTTANSMLHGVDETIIVNLLGNTKCITGWGVTVNIPYIYSLANTVMCIDADTHTWEVATGLYTMDLTLNFKTKMKLVEVDK</sequence>
<gene>
    <name evidence="2" type="ORF">CLMAG_14260</name>
</gene>
<proteinExistence type="predicted"/>
<dbReference type="SUPFAM" id="SSF69279">
    <property type="entry name" value="Phage tail proteins"/>
    <property type="match status" value="1"/>
</dbReference>
<dbReference type="AlphaFoldDB" id="A0A162UX46"/>
<dbReference type="InterPro" id="IPR056937">
    <property type="entry name" value="YqbQ/XkdQ"/>
</dbReference>
<name>A0A162UX46_9CLOT</name>
<dbReference type="RefSeq" id="WP_066619828.1">
    <property type="nucleotide sequence ID" value="NZ_FQXL01000069.1"/>
</dbReference>
<accession>A0A162UX46</accession>
<dbReference type="STRING" id="1121326.CLMAG_14260"/>
<evidence type="ECO:0000313" key="2">
    <source>
        <dbReference type="EMBL" id="KZL94373.1"/>
    </source>
</evidence>
<feature type="domain" description="YqbQ/XkdQ" evidence="1">
    <location>
        <begin position="27"/>
        <end position="321"/>
    </location>
</feature>
<protein>
    <recommendedName>
        <fullName evidence="1">YqbQ/XkdQ domain-containing protein</fullName>
    </recommendedName>
</protein>
<organism evidence="2 3">
    <name type="scientific">Clostridium magnum DSM 2767</name>
    <dbReference type="NCBI Taxonomy" id="1121326"/>
    <lineage>
        <taxon>Bacteria</taxon>
        <taxon>Bacillati</taxon>
        <taxon>Bacillota</taxon>
        <taxon>Clostridia</taxon>
        <taxon>Eubacteriales</taxon>
        <taxon>Clostridiaceae</taxon>
        <taxon>Clostridium</taxon>
    </lineage>
</organism>
<comment type="caution">
    <text evidence="2">The sequence shown here is derived from an EMBL/GenBank/DDBJ whole genome shotgun (WGS) entry which is preliminary data.</text>
</comment>
<dbReference type="PATRIC" id="fig|1121326.3.peg.1396"/>
<dbReference type="Proteomes" id="UP000076603">
    <property type="component" value="Unassembled WGS sequence"/>
</dbReference>
<reference evidence="2 3" key="1">
    <citation type="submission" date="2016-04" db="EMBL/GenBank/DDBJ databases">
        <title>Genome sequence of Clostridium magnum DSM 2767.</title>
        <authorList>
            <person name="Poehlein A."/>
            <person name="Uhlig R."/>
            <person name="Fischer R."/>
            <person name="Bahl H."/>
            <person name="Daniel R."/>
        </authorList>
    </citation>
    <scope>NUCLEOTIDE SEQUENCE [LARGE SCALE GENOMIC DNA]</scope>
    <source>
        <strain evidence="2 3">DSM 2767</strain>
    </source>
</reference>
<dbReference type="OrthoDB" id="1698671at2"/>